<evidence type="ECO:0000256" key="1">
    <source>
        <dbReference type="ARBA" id="ARBA00022723"/>
    </source>
</evidence>
<accession>A0A815ZC57</accession>
<evidence type="ECO:0000256" key="3">
    <source>
        <dbReference type="ARBA" id="ARBA00022837"/>
    </source>
</evidence>
<dbReference type="EMBL" id="CAJNOM010007049">
    <property type="protein sequence ID" value="CAF1673542.1"/>
    <property type="molecule type" value="Genomic_DNA"/>
</dbReference>
<dbReference type="OrthoDB" id="2122982at2759"/>
<evidence type="ECO:0000313" key="6">
    <source>
        <dbReference type="EMBL" id="CAF1673542.1"/>
    </source>
</evidence>
<dbReference type="InterPro" id="IPR028846">
    <property type="entry name" value="Recoverin"/>
</dbReference>
<keyword evidence="7" id="KW-1185">Reference proteome</keyword>
<dbReference type="AlphaFoldDB" id="A0A815ZC57"/>
<dbReference type="InterPro" id="IPR002048">
    <property type="entry name" value="EF_hand_dom"/>
</dbReference>
<reference evidence="5" key="1">
    <citation type="submission" date="2021-02" db="EMBL/GenBank/DDBJ databases">
        <authorList>
            <person name="Nowell W R."/>
        </authorList>
    </citation>
    <scope>NUCLEOTIDE SEQUENCE</scope>
</reference>
<evidence type="ECO:0000313" key="7">
    <source>
        <dbReference type="Proteomes" id="UP000663832"/>
    </source>
</evidence>
<dbReference type="Gene3D" id="1.10.238.10">
    <property type="entry name" value="EF-hand"/>
    <property type="match status" value="1"/>
</dbReference>
<dbReference type="SUPFAM" id="SSF47473">
    <property type="entry name" value="EF-hand"/>
    <property type="match status" value="1"/>
</dbReference>
<gene>
    <name evidence="5" type="ORF">BJG266_LOCUS48638</name>
    <name evidence="6" type="ORF">QVE165_LOCUS65713</name>
</gene>
<dbReference type="EMBL" id="CAJNOI010006624">
    <property type="protein sequence ID" value="CAF1580405.1"/>
    <property type="molecule type" value="Genomic_DNA"/>
</dbReference>
<keyword evidence="1" id="KW-0479">Metal-binding</keyword>
<name>A0A815ZC57_9BILA</name>
<sequence>MFTLLPSLYFIGVRYFRTWKSVDKYEHDDKEIFKYINKNIQISYDQQSVCSETSEISELVSDVDSNLNFKVKSRKKKLNHRRRKISTNELSHDDIMYLIKKTGFSREEIITWYEDFLHDCPDGKLPKSKVIDVYQKFYTKGNVEKFCDHAFRLFNKDGSGYMDFMEYLFAVSLNSSKDPVRKLQLFFAMYDIDHNGLIDENEMRSAIQSIYELMNVDISDPSRIDTKVYELFSKANCDQLGYLGKDQFAIACQNDRYIRKFLKPK</sequence>
<dbReference type="PROSITE" id="PS50222">
    <property type="entry name" value="EF_HAND_2"/>
    <property type="match status" value="2"/>
</dbReference>
<feature type="domain" description="EF-hand" evidence="4">
    <location>
        <begin position="178"/>
        <end position="213"/>
    </location>
</feature>
<dbReference type="CDD" id="cd00051">
    <property type="entry name" value="EFh"/>
    <property type="match status" value="1"/>
</dbReference>
<dbReference type="Proteomes" id="UP000663877">
    <property type="component" value="Unassembled WGS sequence"/>
</dbReference>
<dbReference type="GO" id="GO:0005509">
    <property type="term" value="F:calcium ion binding"/>
    <property type="evidence" value="ECO:0007669"/>
    <property type="project" value="InterPro"/>
</dbReference>
<evidence type="ECO:0000313" key="8">
    <source>
        <dbReference type="Proteomes" id="UP000663877"/>
    </source>
</evidence>
<proteinExistence type="predicted"/>
<dbReference type="Proteomes" id="UP000663832">
    <property type="component" value="Unassembled WGS sequence"/>
</dbReference>
<dbReference type="InterPro" id="IPR011992">
    <property type="entry name" value="EF-hand-dom_pair"/>
</dbReference>
<dbReference type="PANTHER" id="PTHR23055">
    <property type="entry name" value="CALCIUM BINDING PROTEINS"/>
    <property type="match status" value="1"/>
</dbReference>
<keyword evidence="2" id="KW-0677">Repeat</keyword>
<dbReference type="PRINTS" id="PR00450">
    <property type="entry name" value="RECOVERIN"/>
</dbReference>
<dbReference type="InterPro" id="IPR018247">
    <property type="entry name" value="EF_Hand_1_Ca_BS"/>
</dbReference>
<comment type="caution">
    <text evidence="5">The sequence shown here is derived from an EMBL/GenBank/DDBJ whole genome shotgun (WGS) entry which is preliminary data.</text>
</comment>
<dbReference type="Pfam" id="PF13499">
    <property type="entry name" value="EF-hand_7"/>
    <property type="match status" value="1"/>
</dbReference>
<dbReference type="PANTHER" id="PTHR23055:SF69">
    <property type="entry name" value="NEURONAL CALCIUM SENSOR 2"/>
    <property type="match status" value="1"/>
</dbReference>
<organism evidence="5 8">
    <name type="scientific">Adineta steineri</name>
    <dbReference type="NCBI Taxonomy" id="433720"/>
    <lineage>
        <taxon>Eukaryota</taxon>
        <taxon>Metazoa</taxon>
        <taxon>Spiralia</taxon>
        <taxon>Gnathifera</taxon>
        <taxon>Rotifera</taxon>
        <taxon>Eurotatoria</taxon>
        <taxon>Bdelloidea</taxon>
        <taxon>Adinetida</taxon>
        <taxon>Adinetidae</taxon>
        <taxon>Adineta</taxon>
    </lineage>
</organism>
<protein>
    <recommendedName>
        <fullName evidence="4">EF-hand domain-containing protein</fullName>
    </recommendedName>
</protein>
<dbReference type="PROSITE" id="PS00018">
    <property type="entry name" value="EF_HAND_1"/>
    <property type="match status" value="1"/>
</dbReference>
<evidence type="ECO:0000313" key="5">
    <source>
        <dbReference type="EMBL" id="CAF1580405.1"/>
    </source>
</evidence>
<dbReference type="SMART" id="SM00054">
    <property type="entry name" value="EFh"/>
    <property type="match status" value="2"/>
</dbReference>
<evidence type="ECO:0000259" key="4">
    <source>
        <dbReference type="PROSITE" id="PS50222"/>
    </source>
</evidence>
<evidence type="ECO:0000256" key="2">
    <source>
        <dbReference type="ARBA" id="ARBA00022737"/>
    </source>
</evidence>
<keyword evidence="3" id="KW-0106">Calcium</keyword>
<feature type="domain" description="EF-hand" evidence="4">
    <location>
        <begin position="142"/>
        <end position="177"/>
    </location>
</feature>